<keyword evidence="1" id="KW-0812">Transmembrane</keyword>
<reference evidence="2 3" key="2">
    <citation type="submission" date="2016-02" db="EMBL/GenBank/DDBJ databases">
        <authorList>
            <person name="Wen L."/>
            <person name="He K."/>
            <person name="Yang H."/>
        </authorList>
    </citation>
    <scope>NUCLEOTIDE SEQUENCE [LARGE SCALE GENOMIC DNA]</scope>
    <source>
        <strain evidence="2 3">AGD 8-3</strain>
    </source>
</reference>
<keyword evidence="1" id="KW-1133">Transmembrane helix</keyword>
<protein>
    <submittedName>
        <fullName evidence="2">Uncharacterized protein</fullName>
    </submittedName>
</protein>
<evidence type="ECO:0000313" key="2">
    <source>
        <dbReference type="EMBL" id="AMD02763.1"/>
    </source>
</evidence>
<keyword evidence="3" id="KW-1185">Reference proteome</keyword>
<dbReference type="Pfam" id="PF17319">
    <property type="entry name" value="DUF5362"/>
    <property type="match status" value="1"/>
</dbReference>
<accession>A0A120JWZ0</accession>
<feature type="transmembrane region" description="Helical" evidence="1">
    <location>
        <begin position="31"/>
        <end position="54"/>
    </location>
</feature>
<dbReference type="STRING" id="507626.LOKO_03723"/>
<reference evidence="2 3" key="1">
    <citation type="journal article" date="2016" name="Genome Announc.">
        <title>Draft Genome Sequence of 'Halomonas chromatireducens' Strain AGD 8-3, a Haloalkaliphilic Chromate- and Selenite-Reducing Gammaproteobacterium.</title>
        <authorList>
            <person name="Sharko F.S."/>
            <person name="Shapovalova A.A."/>
            <person name="Tsygankova S.V."/>
            <person name="Komova A.V."/>
            <person name="Boulygina E.S."/>
            <person name="Teslyuk A.B."/>
            <person name="Gotovtsev P.M."/>
            <person name="Namsaraev Z.B."/>
            <person name="Khijniak T.V."/>
            <person name="Nedoluzhko A.V."/>
            <person name="Vasilov R.G."/>
        </authorList>
    </citation>
    <scope>NUCLEOTIDE SEQUENCE [LARGE SCALE GENOMIC DNA]</scope>
    <source>
        <strain evidence="2 3">AGD 8-3</strain>
    </source>
</reference>
<dbReference type="AlphaFoldDB" id="A0A120JWZ0"/>
<dbReference type="KEGG" id="hco:LOKO_03723"/>
<dbReference type="Proteomes" id="UP000063387">
    <property type="component" value="Chromosome"/>
</dbReference>
<dbReference type="RefSeq" id="WP_066452115.1">
    <property type="nucleotide sequence ID" value="NZ_CP014226.1"/>
</dbReference>
<organism evidence="2 3">
    <name type="scientific">Halomonas chromatireducens</name>
    <dbReference type="NCBI Taxonomy" id="507626"/>
    <lineage>
        <taxon>Bacteria</taxon>
        <taxon>Pseudomonadati</taxon>
        <taxon>Pseudomonadota</taxon>
        <taxon>Gammaproteobacteria</taxon>
        <taxon>Oceanospirillales</taxon>
        <taxon>Halomonadaceae</taxon>
        <taxon>Halomonas</taxon>
    </lineage>
</organism>
<name>A0A120JWZ0_9GAMM</name>
<evidence type="ECO:0000313" key="3">
    <source>
        <dbReference type="Proteomes" id="UP000063387"/>
    </source>
</evidence>
<proteinExistence type="predicted"/>
<dbReference type="InterPro" id="IPR035287">
    <property type="entry name" value="DUF5362"/>
</dbReference>
<gene>
    <name evidence="2" type="ORF">LOKO_03723</name>
</gene>
<evidence type="ECO:0000256" key="1">
    <source>
        <dbReference type="SAM" id="Phobius"/>
    </source>
</evidence>
<dbReference type="PATRIC" id="fig|507626.3.peg.3724"/>
<sequence>MEQGNTQAGLRDLIEPPHRGKVWMQLTGGKLILSGIVTALSIVGLVVAWIPIWAGVVLMQAAGSAGRVYTSGDPGEMKVAMGKLKTYFTIFGVLLLIYLILAVGGMVIGMAGMSGMMGGMGGMGM</sequence>
<dbReference type="EMBL" id="CP014226">
    <property type="protein sequence ID" value="AMD02763.1"/>
    <property type="molecule type" value="Genomic_DNA"/>
</dbReference>
<feature type="transmembrane region" description="Helical" evidence="1">
    <location>
        <begin position="87"/>
        <end position="113"/>
    </location>
</feature>
<dbReference type="OrthoDB" id="5953468at2"/>
<keyword evidence="1" id="KW-0472">Membrane</keyword>